<dbReference type="Gene3D" id="3.80.10.10">
    <property type="entry name" value="Ribonuclease Inhibitor"/>
    <property type="match status" value="3"/>
</dbReference>
<keyword evidence="4" id="KW-0378">Hydrolase</keyword>
<feature type="region of interest" description="Disordered" evidence="8">
    <location>
        <begin position="1"/>
        <end position="20"/>
    </location>
</feature>
<dbReference type="SUPFAM" id="SSF52200">
    <property type="entry name" value="Toll/Interleukin receptor TIR domain"/>
    <property type="match status" value="1"/>
</dbReference>
<dbReference type="InterPro" id="IPR002182">
    <property type="entry name" value="NB-ARC"/>
</dbReference>
<evidence type="ECO:0000256" key="4">
    <source>
        <dbReference type="ARBA" id="ARBA00022801"/>
    </source>
</evidence>
<dbReference type="PRINTS" id="PR00364">
    <property type="entry name" value="DISEASERSIST"/>
</dbReference>
<evidence type="ECO:0000256" key="3">
    <source>
        <dbReference type="ARBA" id="ARBA00022737"/>
    </source>
</evidence>
<dbReference type="Pfam" id="PF23286">
    <property type="entry name" value="LRR_13"/>
    <property type="match status" value="1"/>
</dbReference>
<evidence type="ECO:0000256" key="7">
    <source>
        <dbReference type="ARBA" id="ARBA00047304"/>
    </source>
</evidence>
<reference evidence="10 11" key="1">
    <citation type="submission" date="2024-01" db="EMBL/GenBank/DDBJ databases">
        <title>A telomere-to-telomere, gap-free genome of sweet tea (Lithocarpus litseifolius).</title>
        <authorList>
            <person name="Zhou J."/>
        </authorList>
    </citation>
    <scope>NUCLEOTIDE SEQUENCE [LARGE SCALE GENOMIC DNA]</scope>
    <source>
        <strain evidence="10">Zhou-2022a</strain>
        <tissue evidence="10">Leaf</tissue>
    </source>
</reference>
<dbReference type="GO" id="GO:0007165">
    <property type="term" value="P:signal transduction"/>
    <property type="evidence" value="ECO:0007669"/>
    <property type="project" value="InterPro"/>
</dbReference>
<feature type="compositionally biased region" description="Low complexity" evidence="8">
    <location>
        <begin position="10"/>
        <end position="19"/>
    </location>
</feature>
<dbReference type="InterPro" id="IPR003591">
    <property type="entry name" value="Leu-rich_rpt_typical-subtyp"/>
</dbReference>
<dbReference type="EC" id="3.2.2.6" evidence="1"/>
<dbReference type="PROSITE" id="PS50104">
    <property type="entry name" value="TIR"/>
    <property type="match status" value="1"/>
</dbReference>
<dbReference type="Gene3D" id="3.40.50.300">
    <property type="entry name" value="P-loop containing nucleotide triphosphate hydrolases"/>
    <property type="match status" value="1"/>
</dbReference>
<accession>A0AAW2D0C5</accession>
<dbReference type="Pfam" id="PF01582">
    <property type="entry name" value="TIR"/>
    <property type="match status" value="1"/>
</dbReference>
<dbReference type="PROSITE" id="PS51450">
    <property type="entry name" value="LRR"/>
    <property type="match status" value="1"/>
</dbReference>
<dbReference type="InterPro" id="IPR058192">
    <property type="entry name" value="WHD_ROQ1-like"/>
</dbReference>
<evidence type="ECO:0000256" key="5">
    <source>
        <dbReference type="ARBA" id="ARBA00022821"/>
    </source>
</evidence>
<dbReference type="Proteomes" id="UP001459277">
    <property type="component" value="Unassembled WGS sequence"/>
</dbReference>
<dbReference type="PANTHER" id="PTHR11017">
    <property type="entry name" value="LEUCINE-RICH REPEAT-CONTAINING PROTEIN"/>
    <property type="match status" value="1"/>
</dbReference>
<dbReference type="InterPro" id="IPR027417">
    <property type="entry name" value="P-loop_NTPase"/>
</dbReference>
<proteinExistence type="predicted"/>
<dbReference type="InterPro" id="IPR044974">
    <property type="entry name" value="Disease_R_plants"/>
</dbReference>
<dbReference type="PANTHER" id="PTHR11017:SF527">
    <property type="entry name" value="TMV RESISTANCE PROTEIN N-LIKE"/>
    <property type="match status" value="1"/>
</dbReference>
<dbReference type="InterPro" id="IPR000157">
    <property type="entry name" value="TIR_dom"/>
</dbReference>
<dbReference type="GO" id="GO:0061809">
    <property type="term" value="F:NAD+ nucleosidase activity, cyclic ADP-ribose generating"/>
    <property type="evidence" value="ECO:0007669"/>
    <property type="project" value="UniProtKB-EC"/>
</dbReference>
<dbReference type="InterPro" id="IPR001611">
    <property type="entry name" value="Leu-rich_rpt"/>
</dbReference>
<dbReference type="InterPro" id="IPR045344">
    <property type="entry name" value="C-JID"/>
</dbReference>
<dbReference type="InterPro" id="IPR058546">
    <property type="entry name" value="RPS4B/Roq1-like_LRR"/>
</dbReference>
<keyword evidence="2" id="KW-0433">Leucine-rich repeat</keyword>
<keyword evidence="6" id="KW-0520">NAD</keyword>
<evidence type="ECO:0000256" key="2">
    <source>
        <dbReference type="ARBA" id="ARBA00022614"/>
    </source>
</evidence>
<evidence type="ECO:0000313" key="11">
    <source>
        <dbReference type="Proteomes" id="UP001459277"/>
    </source>
</evidence>
<dbReference type="SMART" id="SM00369">
    <property type="entry name" value="LRR_TYP"/>
    <property type="match status" value="3"/>
</dbReference>
<dbReference type="FunFam" id="3.40.50.10140:FF:000007">
    <property type="entry name" value="Disease resistance protein (TIR-NBS-LRR class)"/>
    <property type="match status" value="1"/>
</dbReference>
<keyword evidence="5" id="KW-0611">Plant defense</keyword>
<evidence type="ECO:0000259" key="9">
    <source>
        <dbReference type="PROSITE" id="PS50104"/>
    </source>
</evidence>
<organism evidence="10 11">
    <name type="scientific">Lithocarpus litseifolius</name>
    <dbReference type="NCBI Taxonomy" id="425828"/>
    <lineage>
        <taxon>Eukaryota</taxon>
        <taxon>Viridiplantae</taxon>
        <taxon>Streptophyta</taxon>
        <taxon>Embryophyta</taxon>
        <taxon>Tracheophyta</taxon>
        <taxon>Spermatophyta</taxon>
        <taxon>Magnoliopsida</taxon>
        <taxon>eudicotyledons</taxon>
        <taxon>Gunneridae</taxon>
        <taxon>Pentapetalae</taxon>
        <taxon>rosids</taxon>
        <taxon>fabids</taxon>
        <taxon>Fagales</taxon>
        <taxon>Fagaceae</taxon>
        <taxon>Lithocarpus</taxon>
    </lineage>
</organism>
<comment type="catalytic activity">
    <reaction evidence="7">
        <text>NAD(+) + H2O = ADP-D-ribose + nicotinamide + H(+)</text>
        <dbReference type="Rhea" id="RHEA:16301"/>
        <dbReference type="ChEBI" id="CHEBI:15377"/>
        <dbReference type="ChEBI" id="CHEBI:15378"/>
        <dbReference type="ChEBI" id="CHEBI:17154"/>
        <dbReference type="ChEBI" id="CHEBI:57540"/>
        <dbReference type="ChEBI" id="CHEBI:57967"/>
        <dbReference type="EC" id="3.2.2.6"/>
    </reaction>
    <physiologicalReaction direction="left-to-right" evidence="7">
        <dbReference type="Rhea" id="RHEA:16302"/>
    </physiologicalReaction>
</comment>
<dbReference type="Gene3D" id="1.10.8.430">
    <property type="entry name" value="Helical domain of apoptotic protease-activating factors"/>
    <property type="match status" value="1"/>
</dbReference>
<dbReference type="FunFam" id="1.10.8.430:FF:000002">
    <property type="entry name" value="Disease resistance protein (TIR-NBS-LRR class)"/>
    <property type="match status" value="1"/>
</dbReference>
<dbReference type="SMART" id="SM00255">
    <property type="entry name" value="TIR"/>
    <property type="match status" value="1"/>
</dbReference>
<keyword evidence="3" id="KW-0677">Repeat</keyword>
<dbReference type="Pfam" id="PF23282">
    <property type="entry name" value="WHD_ROQ1"/>
    <property type="match status" value="1"/>
</dbReference>
<dbReference type="Pfam" id="PF00931">
    <property type="entry name" value="NB-ARC"/>
    <property type="match status" value="1"/>
</dbReference>
<dbReference type="InterPro" id="IPR032675">
    <property type="entry name" value="LRR_dom_sf"/>
</dbReference>
<dbReference type="AlphaFoldDB" id="A0AAW2D0C5"/>
<sequence>MDSMKRKRASSPTPSSSSTCQRKYDVFLSFRGEDTRYNFTSHLYFALQQKGILTFIDDNLVRGESIPSNLHKAIEESQFAIIIISRNYASSRWCLDELTKIIKCKEEMGLIVLPVFLNVDPSEARRQKGVFGKAFAQHEERFKHNMEKVQTWRAALRDVADISGWHLQDRHQSEFIQHIVEVMLHKLSSKSASSMKDLVGIDSSVEELFASHLVLGNNVCMIGICGMGGLGKTTLARVIYEKFSNHFEGSSFFANVRERLEKRGLHELQQQLLDEILKGYNKSIPNVHEGVNLIKDRLRRKKVLLVLDDVSCMDQLEKLAGEHCWFGLGSWIIITTRDEHLLVQHEVDKICKPNILNNDYALKLFCLKAFKNEQPKKGYEQLSQDFVFYAKGLPLALVVLGSFLFGRTTDEWESELKSIRKIPKREIFDILKISYDGLEEMWKEIFLDIACFFRGNTEDLAIKILENCGFKARIGISVLKDKSLISIENKILLMHDLLQDMGREIVRQDSCGVPGKQSRLWPSKGLFRVLTNNTATEAIQAMALNFDEYGRGHTNYEAFSKPFSIMCNLRLLIINEKQVRIANILYHVSSNLRHLSWDFCPLKCLPPNFEGKGLVGFNIQYGDIVYLWKGVKFLDNLKCIDLGYSESLIETPDFTGVPKLKRLYLQHCIKLLRIHPSIGKLRKLIVLNLENCKSLINLPSMTSEMESLTVLNLHGCSKFQEISEFEGILKSLSILDLSETAIEILPSSIVCLTALTSFNLTNCRNLDEIPYNIGQLSKLAALPLQNCESLTKFPSITSEMESLTTINLHGCQKVQWILGFEGSLKSLSILDLSDTAIEILPSSIECLTALTSINLRNCKNLLCLPSKMDGLRSLEKVDLFGCSRLANVPENFWKISCLKELNLSGTFVPSPFNVSETIEPIRTIFTGSYGLSIKKKLNRIGMSRLKRTGFNNIGSLSSLKYLNLSGNSFSTLPASISQLLKLEALDLSECVHLQSMPELPLTVRYINAQRCYSLEPSPVQRRLLSLSQPCSELNWYDESSHGVAFTILYRYLQELRRPETGYKTSPKRKGDQSETEFQIIIPSKNIPPWLTHRRRGNSIRLELPPNWCNSKWMGFVLCASLNGNANFNIDSFGSIQRFGFGALVIASVHFHCMSKVCFRVTYGLGHIWLLYLSRDDWLAAIPNGDQCSQIEVVFGIKNSFLNALECGVRLIYEQDVEEINQIIAQCSSSDTYEGLDAVHPVDNSERTYE</sequence>
<evidence type="ECO:0000256" key="6">
    <source>
        <dbReference type="ARBA" id="ARBA00023027"/>
    </source>
</evidence>
<dbReference type="GO" id="GO:0043531">
    <property type="term" value="F:ADP binding"/>
    <property type="evidence" value="ECO:0007669"/>
    <property type="project" value="InterPro"/>
</dbReference>
<name>A0AAW2D0C5_9ROSI</name>
<evidence type="ECO:0000256" key="1">
    <source>
        <dbReference type="ARBA" id="ARBA00011982"/>
    </source>
</evidence>
<dbReference type="GO" id="GO:0006952">
    <property type="term" value="P:defense response"/>
    <property type="evidence" value="ECO:0007669"/>
    <property type="project" value="InterPro"/>
</dbReference>
<gene>
    <name evidence="10" type="ORF">SO802_011325</name>
</gene>
<dbReference type="SUPFAM" id="SSF52540">
    <property type="entry name" value="P-loop containing nucleoside triphosphate hydrolases"/>
    <property type="match status" value="1"/>
</dbReference>
<dbReference type="SUPFAM" id="SSF52058">
    <property type="entry name" value="L domain-like"/>
    <property type="match status" value="2"/>
</dbReference>
<dbReference type="InterPro" id="IPR042197">
    <property type="entry name" value="Apaf_helical"/>
</dbReference>
<dbReference type="InterPro" id="IPR035897">
    <property type="entry name" value="Toll_tir_struct_dom_sf"/>
</dbReference>
<evidence type="ECO:0000256" key="8">
    <source>
        <dbReference type="SAM" id="MobiDB-lite"/>
    </source>
</evidence>
<protein>
    <recommendedName>
        <fullName evidence="1">ADP-ribosyl cyclase/cyclic ADP-ribose hydrolase</fullName>
        <ecNumber evidence="1">3.2.2.6</ecNumber>
    </recommendedName>
</protein>
<evidence type="ECO:0000313" key="10">
    <source>
        <dbReference type="EMBL" id="KAL0003764.1"/>
    </source>
</evidence>
<keyword evidence="11" id="KW-1185">Reference proteome</keyword>
<dbReference type="Pfam" id="PF20160">
    <property type="entry name" value="C-JID"/>
    <property type="match status" value="1"/>
</dbReference>
<comment type="caution">
    <text evidence="10">The sequence shown here is derived from an EMBL/GenBank/DDBJ whole genome shotgun (WGS) entry which is preliminary data.</text>
</comment>
<feature type="domain" description="TIR" evidence="9">
    <location>
        <begin position="22"/>
        <end position="187"/>
    </location>
</feature>
<dbReference type="EMBL" id="JAZDWU010000004">
    <property type="protein sequence ID" value="KAL0003764.1"/>
    <property type="molecule type" value="Genomic_DNA"/>
</dbReference>
<dbReference type="Gene3D" id="3.40.50.10140">
    <property type="entry name" value="Toll/interleukin-1 receptor homology (TIR) domain"/>
    <property type="match status" value="1"/>
</dbReference>